<dbReference type="PROSITE" id="PS50110">
    <property type="entry name" value="RESPONSE_REGULATORY"/>
    <property type="match status" value="2"/>
</dbReference>
<dbReference type="InterPro" id="IPR036097">
    <property type="entry name" value="HisK_dim/P_sf"/>
</dbReference>
<dbReference type="SUPFAM" id="SSF55874">
    <property type="entry name" value="ATPase domain of HSP90 chaperone/DNA topoisomerase II/histidine kinase"/>
    <property type="match status" value="1"/>
</dbReference>
<dbReference type="Gene3D" id="3.40.50.2300">
    <property type="match status" value="2"/>
</dbReference>
<feature type="domain" description="Histidine kinase" evidence="12">
    <location>
        <begin position="338"/>
        <end position="562"/>
    </location>
</feature>
<evidence type="ECO:0000313" key="14">
    <source>
        <dbReference type="EMBL" id="MBC3516057.1"/>
    </source>
</evidence>
<keyword evidence="11" id="KW-0472">Membrane</keyword>
<dbReference type="EMBL" id="JACOGI010000001">
    <property type="protein sequence ID" value="MBC3516057.1"/>
    <property type="molecule type" value="Genomic_DNA"/>
</dbReference>
<sequence length="840" mass="92792">MKRRHKWAIVALVLLALAGLLGGGIYYIAHVQEALWTKAVTDILEVTAQGRHALDTYMEKDAETLHLLAADLSGEDPADGATLLKKVRLFSESGTSYICVVLDTGTVYTDRQQTGYVLSQEQLDTFLALAESGVRRPFLDGYTGVWTLGNYERFTFADGTVGLVQKTRPLAEVAQRFSLSFYDDTGFSYVVDREGDILIRSLHKNSNRTFQNLFDIVDLQGNESGAVETFRAALGNGKKGVARFQYQEQEYVFCYVPLESVPGWDVISIVPNQVIMEQAGEIIEQSQILLLLVAAGVLVLTAFFLFYRYSTRRIVAAKEEARRAAESASVAKSRFLSNMSHDIRTPMNAIIGMTKLAADQADQPDKVRQYLKNIDLSGRMLVGLINDILDMSRIESGKMVLSETDTSLEELLTGIVKMVQPMVTEKKQQFEVRLLQVQHETLCFDALRLNQVLINLLSNAVKFTPAGGAITVEVAEQPAVKEGCARLVFRVADTGIGMKADFREHLFDTFSREQDSRVDKIEGSGLGMAITKMIVDLMGGEITVQSQPDRGSTFTVELDMRLPGRQLPAEDPLPPMRVLLADDDAATRQSAAAFLRELGAAADIADSGQAAVEMAVAAHGRKADYDLIILDWKMAGLSGIEAVRGIRERIPAEVPVVIFSAYDWAQIEAEAVAAGANGFIQKPIFRSTLYHCLRQYVLRQEPSAPVGGDTADLSGRRILLAEDNAFNQEIAREILQEVGAQVETVDDGRACVERFAQMPAGYFDLILMDIHMPVMDGHEAARQIRRMRRADAVTIPIFAMTADAFAEDIEAAKAAGMNCHIAKPLDIPVMLREMQRYLPR</sequence>
<dbReference type="PRINTS" id="PR00344">
    <property type="entry name" value="BCTRLSENSOR"/>
</dbReference>
<dbReference type="GO" id="GO:0000155">
    <property type="term" value="F:phosphorelay sensor kinase activity"/>
    <property type="evidence" value="ECO:0007669"/>
    <property type="project" value="InterPro"/>
</dbReference>
<evidence type="ECO:0000256" key="7">
    <source>
        <dbReference type="ARBA" id="ARBA00023012"/>
    </source>
</evidence>
<evidence type="ECO:0000259" key="13">
    <source>
        <dbReference type="PROSITE" id="PS50110"/>
    </source>
</evidence>
<keyword evidence="6" id="KW-0808">Transferase</keyword>
<name>A0A8J6INF7_9FIRM</name>
<dbReference type="SUPFAM" id="SSF47384">
    <property type="entry name" value="Homodimeric domain of signal transducing histidine kinase"/>
    <property type="match status" value="1"/>
</dbReference>
<dbReference type="SMART" id="SM00388">
    <property type="entry name" value="HisKA"/>
    <property type="match status" value="1"/>
</dbReference>
<dbReference type="AlphaFoldDB" id="A0A8J6INF7"/>
<comment type="function">
    <text evidence="8">May play the central regulatory role in sporulation. It may be an element of the effector pathway responsible for the activation of sporulation genes in response to nutritional stress. Spo0A may act in concert with spo0H (a sigma factor) to control the expression of some genes that are critical to the sporulation process.</text>
</comment>
<dbReference type="Pfam" id="PF00512">
    <property type="entry name" value="HisKA"/>
    <property type="match status" value="1"/>
</dbReference>
<keyword evidence="15" id="KW-1185">Reference proteome</keyword>
<feature type="domain" description="Response regulatory" evidence="13">
    <location>
        <begin position="717"/>
        <end position="838"/>
    </location>
</feature>
<evidence type="ECO:0000256" key="9">
    <source>
        <dbReference type="ARBA" id="ARBA00074306"/>
    </source>
</evidence>
<comment type="catalytic activity">
    <reaction evidence="1">
        <text>ATP + protein L-histidine = ADP + protein N-phospho-L-histidine.</text>
        <dbReference type="EC" id="2.7.13.3"/>
    </reaction>
</comment>
<feature type="transmembrane region" description="Helical" evidence="11">
    <location>
        <begin position="288"/>
        <end position="307"/>
    </location>
</feature>
<feature type="domain" description="Response regulatory" evidence="13">
    <location>
        <begin position="577"/>
        <end position="697"/>
    </location>
</feature>
<dbReference type="Gene3D" id="3.30.450.20">
    <property type="entry name" value="PAS domain"/>
    <property type="match status" value="1"/>
</dbReference>
<evidence type="ECO:0000256" key="4">
    <source>
        <dbReference type="ARBA" id="ARBA00018672"/>
    </source>
</evidence>
<organism evidence="14 15">
    <name type="scientific">Neobittarella massiliensis</name>
    <name type="common">ex Bilen et al. 2018</name>
    <dbReference type="NCBI Taxonomy" id="2041842"/>
    <lineage>
        <taxon>Bacteria</taxon>
        <taxon>Bacillati</taxon>
        <taxon>Bacillota</taxon>
        <taxon>Clostridia</taxon>
        <taxon>Eubacteriales</taxon>
        <taxon>Oscillospiraceae</taxon>
        <taxon>Neobittarella (ex Bilen et al. 2018)</taxon>
    </lineage>
</organism>
<dbReference type="Gene3D" id="1.10.287.130">
    <property type="match status" value="1"/>
</dbReference>
<dbReference type="SUPFAM" id="SSF52172">
    <property type="entry name" value="CheY-like"/>
    <property type="match status" value="2"/>
</dbReference>
<protein>
    <recommendedName>
        <fullName evidence="9">Circadian input-output histidine kinase CikA</fullName>
        <ecNumber evidence="3">2.7.13.3</ecNumber>
    </recommendedName>
    <alternativeName>
        <fullName evidence="4">Stage 0 sporulation protein A homolog</fullName>
    </alternativeName>
</protein>
<dbReference type="CDD" id="cd17546">
    <property type="entry name" value="REC_hyHK_CKI1_RcsC-like"/>
    <property type="match status" value="2"/>
</dbReference>
<evidence type="ECO:0000259" key="12">
    <source>
        <dbReference type="PROSITE" id="PS50109"/>
    </source>
</evidence>
<dbReference type="PANTHER" id="PTHR45339">
    <property type="entry name" value="HYBRID SIGNAL TRANSDUCTION HISTIDINE KINASE J"/>
    <property type="match status" value="1"/>
</dbReference>
<dbReference type="InterPro" id="IPR001789">
    <property type="entry name" value="Sig_transdc_resp-reg_receiver"/>
</dbReference>
<comment type="similarity">
    <text evidence="2">In the N-terminal section; belongs to the phytochrome family.</text>
</comment>
<evidence type="ECO:0000256" key="2">
    <source>
        <dbReference type="ARBA" id="ARBA00006402"/>
    </source>
</evidence>
<dbReference type="InterPro" id="IPR003661">
    <property type="entry name" value="HisK_dim/P_dom"/>
</dbReference>
<dbReference type="InterPro" id="IPR036890">
    <property type="entry name" value="HATPase_C_sf"/>
</dbReference>
<keyword evidence="11" id="KW-0812">Transmembrane</keyword>
<evidence type="ECO:0000313" key="15">
    <source>
        <dbReference type="Proteomes" id="UP000597668"/>
    </source>
</evidence>
<dbReference type="Gene3D" id="3.30.565.10">
    <property type="entry name" value="Histidine kinase-like ATPase, C-terminal domain"/>
    <property type="match status" value="1"/>
</dbReference>
<dbReference type="SMART" id="SM00387">
    <property type="entry name" value="HATPase_c"/>
    <property type="match status" value="1"/>
</dbReference>
<dbReference type="InterPro" id="IPR011006">
    <property type="entry name" value="CheY-like_superfamily"/>
</dbReference>
<dbReference type="CDD" id="cd16922">
    <property type="entry name" value="HATPase_EvgS-ArcB-TorS-like"/>
    <property type="match status" value="1"/>
</dbReference>
<evidence type="ECO:0000256" key="6">
    <source>
        <dbReference type="ARBA" id="ARBA00022777"/>
    </source>
</evidence>
<evidence type="ECO:0000256" key="1">
    <source>
        <dbReference type="ARBA" id="ARBA00000085"/>
    </source>
</evidence>
<feature type="modified residue" description="4-aspartylphosphate" evidence="10">
    <location>
        <position position="631"/>
    </location>
</feature>
<evidence type="ECO:0000256" key="11">
    <source>
        <dbReference type="SAM" id="Phobius"/>
    </source>
</evidence>
<evidence type="ECO:0000256" key="3">
    <source>
        <dbReference type="ARBA" id="ARBA00012438"/>
    </source>
</evidence>
<proteinExistence type="inferred from homology"/>
<keyword evidence="7" id="KW-0902">Two-component regulatory system</keyword>
<dbReference type="CDD" id="cd12912">
    <property type="entry name" value="PDC2_MCP_like"/>
    <property type="match status" value="1"/>
</dbReference>
<feature type="modified residue" description="4-aspartylphosphate" evidence="10">
    <location>
        <position position="769"/>
    </location>
</feature>
<evidence type="ECO:0000256" key="8">
    <source>
        <dbReference type="ARBA" id="ARBA00024867"/>
    </source>
</evidence>
<comment type="caution">
    <text evidence="14">The sequence shown here is derived from an EMBL/GenBank/DDBJ whole genome shotgun (WGS) entry which is preliminary data.</text>
</comment>
<dbReference type="Pfam" id="PF02518">
    <property type="entry name" value="HATPase_c"/>
    <property type="match status" value="1"/>
</dbReference>
<keyword evidence="5 10" id="KW-0597">Phosphoprotein</keyword>
<keyword evidence="6" id="KW-0418">Kinase</keyword>
<dbReference type="PANTHER" id="PTHR45339:SF5">
    <property type="entry name" value="HISTIDINE KINASE"/>
    <property type="match status" value="1"/>
</dbReference>
<dbReference type="Proteomes" id="UP000597668">
    <property type="component" value="Unassembled WGS sequence"/>
</dbReference>
<dbReference type="PROSITE" id="PS50109">
    <property type="entry name" value="HIS_KIN"/>
    <property type="match status" value="1"/>
</dbReference>
<dbReference type="SMART" id="SM00448">
    <property type="entry name" value="REC"/>
    <property type="match status" value="2"/>
</dbReference>
<evidence type="ECO:0000256" key="10">
    <source>
        <dbReference type="PROSITE-ProRule" id="PRU00169"/>
    </source>
</evidence>
<evidence type="ECO:0000256" key="5">
    <source>
        <dbReference type="ARBA" id="ARBA00022553"/>
    </source>
</evidence>
<dbReference type="FunFam" id="3.30.565.10:FF:000010">
    <property type="entry name" value="Sensor histidine kinase RcsC"/>
    <property type="match status" value="1"/>
</dbReference>
<dbReference type="RefSeq" id="WP_186487854.1">
    <property type="nucleotide sequence ID" value="NZ_JACOGI010000001.1"/>
</dbReference>
<gene>
    <name evidence="14" type="ORF">H8K20_06575</name>
</gene>
<reference evidence="14" key="1">
    <citation type="submission" date="2020-08" db="EMBL/GenBank/DDBJ databases">
        <authorList>
            <person name="Liu C."/>
            <person name="Sun Q."/>
        </authorList>
    </citation>
    <scope>NUCLEOTIDE SEQUENCE</scope>
    <source>
        <strain evidence="14">NSJ-65</strain>
    </source>
</reference>
<accession>A0A8J6INF7</accession>
<dbReference type="EC" id="2.7.13.3" evidence="3"/>
<keyword evidence="11" id="KW-1133">Transmembrane helix</keyword>
<dbReference type="InterPro" id="IPR005467">
    <property type="entry name" value="His_kinase_dom"/>
</dbReference>
<dbReference type="CDD" id="cd00082">
    <property type="entry name" value="HisKA"/>
    <property type="match status" value="1"/>
</dbReference>
<dbReference type="Pfam" id="PF00072">
    <property type="entry name" value="Response_reg"/>
    <property type="match status" value="2"/>
</dbReference>
<dbReference type="InterPro" id="IPR003594">
    <property type="entry name" value="HATPase_dom"/>
</dbReference>
<dbReference type="InterPro" id="IPR004358">
    <property type="entry name" value="Sig_transdc_His_kin-like_C"/>
</dbReference>